<dbReference type="PANTHER" id="PTHR46791:SF5">
    <property type="entry name" value="CLR5 DOMAIN-CONTAINING PROTEIN-RELATED"/>
    <property type="match status" value="1"/>
</dbReference>
<evidence type="ECO:0000259" key="2">
    <source>
        <dbReference type="Pfam" id="PF24764"/>
    </source>
</evidence>
<evidence type="ECO:0000256" key="1">
    <source>
        <dbReference type="SAM" id="MobiDB-lite"/>
    </source>
</evidence>
<dbReference type="GO" id="GO:0030677">
    <property type="term" value="C:ribonuclease P complex"/>
    <property type="evidence" value="ECO:0007669"/>
    <property type="project" value="InterPro"/>
</dbReference>
<organism evidence="3 4">
    <name type="scientific">Tricholomella constricta</name>
    <dbReference type="NCBI Taxonomy" id="117010"/>
    <lineage>
        <taxon>Eukaryota</taxon>
        <taxon>Fungi</taxon>
        <taxon>Dikarya</taxon>
        <taxon>Basidiomycota</taxon>
        <taxon>Agaricomycotina</taxon>
        <taxon>Agaricomycetes</taxon>
        <taxon>Agaricomycetidae</taxon>
        <taxon>Agaricales</taxon>
        <taxon>Tricholomatineae</taxon>
        <taxon>Lyophyllaceae</taxon>
        <taxon>Tricholomella</taxon>
    </lineage>
</organism>
<gene>
    <name evidence="3" type="ORF">D9615_006551</name>
</gene>
<feature type="compositionally biased region" description="Acidic residues" evidence="1">
    <location>
        <begin position="482"/>
        <end position="492"/>
    </location>
</feature>
<dbReference type="AlphaFoldDB" id="A0A8H5HA22"/>
<accession>A0A8H5HA22</accession>
<dbReference type="PANTHER" id="PTHR46791">
    <property type="entry name" value="EXPRESSED PROTEIN"/>
    <property type="match status" value="1"/>
</dbReference>
<dbReference type="GO" id="GO:0001682">
    <property type="term" value="P:tRNA 5'-leader removal"/>
    <property type="evidence" value="ECO:0007669"/>
    <property type="project" value="InterPro"/>
</dbReference>
<feature type="region of interest" description="Disordered" evidence="1">
    <location>
        <begin position="468"/>
        <end position="501"/>
    </location>
</feature>
<proteinExistence type="predicted"/>
<dbReference type="Pfam" id="PF08584">
    <property type="entry name" value="Ribonuc_P_40"/>
    <property type="match status" value="1"/>
</dbReference>
<dbReference type="EMBL" id="JAACJP010000016">
    <property type="protein sequence ID" value="KAF5379472.1"/>
    <property type="molecule type" value="Genomic_DNA"/>
</dbReference>
<keyword evidence="4" id="KW-1185">Reference proteome</keyword>
<dbReference type="Pfam" id="PF24764">
    <property type="entry name" value="rva_4"/>
    <property type="match status" value="1"/>
</dbReference>
<dbReference type="InterPro" id="IPR013893">
    <property type="entry name" value="RNase_P_Rpp40"/>
</dbReference>
<evidence type="ECO:0000313" key="3">
    <source>
        <dbReference type="EMBL" id="KAF5379472.1"/>
    </source>
</evidence>
<comment type="caution">
    <text evidence="3">The sequence shown here is derived from an EMBL/GenBank/DDBJ whole genome shotgun (WGS) entry which is preliminary data.</text>
</comment>
<dbReference type="OrthoDB" id="3353107at2759"/>
<evidence type="ECO:0000313" key="4">
    <source>
        <dbReference type="Proteomes" id="UP000565441"/>
    </source>
</evidence>
<sequence>MKTIMDDTIPVPLETIRQAYFYLGRDVDVALRTQLGDVARLEAHKAECLRHYAIIPQEDLSIMVAGVNAMLFSLDEARTLSADPPDAPFPSATQFIYTGLPGRPRINIDHGTLTNALELRGPTHLAPVFGCSARTIRRRAVEYEILEPGHPVYVEYEAEDGSKTRIYRSSTGAVSQLEDAELDEIIAYILHMFPSFGRRMLDGHLKHLGHHIPRFRLQESYGRVHGAPASQFGVRRVERRVYSVPGPNSLWHHDGQHRVRAHTNNKPETVLKLFQEIIKIHGKPSRLRGDYGTENVLVAAFMEAIRGADRGSYIWRRSVHNIRIERLWRDLTLGFSGKWWNFFQSLEVHDRLNADSASHIWLLHHLFLEAINEDAIQWAEAWNHHVLSQRGQRQRSPRDMFFFGMMEHGMRGLPGEVLEPEVEDVAEFGIDWEMYDDRQKTMDARRLLWIEALKCRSESREPALCCRSGTATVRKKERDSSNADEDNAEDDPPSTPVPANDSKASLFFMKAQAPCRPLRKLRDSTYTDLVHPAVTAQLDVVFPSSNVLESAPASLKVRYSTGRVKLAQVIDSTGAFADLFLQCFTMLSTDAHGEDVRCIDSRGLLTLLVSKDTYARLGLLSKTLPFKAHSDYFVIHLPLQKNAESAANRARRSEALKAWDARREREGLGAWKVLYCSNVSSSLESAVADTQEREVQYQVTKYSDVFIPVPSLRRLWQPARECEGGTRRDMERGEKTRDRIARRAEEDTRERERASRPTTNTHKRVHPEAEDDSKGPLNTTDELEDKDIIGTGTNLTRSFGKPWYLITSIYASKGVLLAWTAGNSLVFGEYILKAANKEPISLPPINHPQALRILSAMNPLARPHTPPSTPTTTSALSPLNATHVPFSIVPAPSPRDLFAKAQKLQQTTSACASKPSQVPPQNPGSKHSSHSNVDFFGVPWVSPQKNAFTRGTFTSSASMPAPSCMSSSSWCIVGATLDAFIHRLKEVRFFFFRTTTVNGLNSTISFSDYLLDTSISLSNSSSALTSIIECTLAPNAEQSADSLAIGRVGVTVAVENLVGSEGRHLKYLSMINCI</sequence>
<dbReference type="InterPro" id="IPR058913">
    <property type="entry name" value="Integrase_dom_put"/>
</dbReference>
<feature type="region of interest" description="Disordered" evidence="1">
    <location>
        <begin position="909"/>
        <end position="929"/>
    </location>
</feature>
<name>A0A8H5HA22_9AGAR</name>
<protein>
    <recommendedName>
        <fullName evidence="2">Integrase core domain-containing protein</fullName>
    </recommendedName>
</protein>
<feature type="region of interest" description="Disordered" evidence="1">
    <location>
        <begin position="722"/>
        <end position="785"/>
    </location>
</feature>
<feature type="compositionally biased region" description="Basic and acidic residues" evidence="1">
    <location>
        <begin position="722"/>
        <end position="755"/>
    </location>
</feature>
<reference evidence="3 4" key="1">
    <citation type="journal article" date="2020" name="ISME J.">
        <title>Uncovering the hidden diversity of litter-decomposition mechanisms in mushroom-forming fungi.</title>
        <authorList>
            <person name="Floudas D."/>
            <person name="Bentzer J."/>
            <person name="Ahren D."/>
            <person name="Johansson T."/>
            <person name="Persson P."/>
            <person name="Tunlid A."/>
        </authorList>
    </citation>
    <scope>NUCLEOTIDE SEQUENCE [LARGE SCALE GENOMIC DNA]</scope>
    <source>
        <strain evidence="3 4">CBS 661.87</strain>
    </source>
</reference>
<feature type="domain" description="Integrase core" evidence="2">
    <location>
        <begin position="260"/>
        <end position="408"/>
    </location>
</feature>
<dbReference type="Proteomes" id="UP000565441">
    <property type="component" value="Unassembled WGS sequence"/>
</dbReference>